<proteinExistence type="predicted"/>
<dbReference type="EMBL" id="NSCM01000105">
    <property type="protein sequence ID" value="RAX06566.1"/>
    <property type="molecule type" value="Genomic_DNA"/>
</dbReference>
<feature type="region of interest" description="Disordered" evidence="1">
    <location>
        <begin position="1"/>
        <end position="67"/>
    </location>
</feature>
<name>A0A329WQX9_9GAMM</name>
<dbReference type="Proteomes" id="UP000250919">
    <property type="component" value="Unassembled WGS sequence"/>
</dbReference>
<organism evidence="2 3">
    <name type="scientific">Photorhabdus bodei</name>
    <dbReference type="NCBI Taxonomy" id="2029681"/>
    <lineage>
        <taxon>Bacteria</taxon>
        <taxon>Pseudomonadati</taxon>
        <taxon>Pseudomonadota</taxon>
        <taxon>Gammaproteobacteria</taxon>
        <taxon>Enterobacterales</taxon>
        <taxon>Morganellaceae</taxon>
        <taxon>Photorhabdus</taxon>
    </lineage>
</organism>
<dbReference type="AlphaFoldDB" id="A0A329WQX9"/>
<feature type="compositionally biased region" description="Basic and acidic residues" evidence="1">
    <location>
        <begin position="17"/>
        <end position="26"/>
    </location>
</feature>
<protein>
    <submittedName>
        <fullName evidence="2">Uncharacterized protein</fullName>
    </submittedName>
</protein>
<accession>A0A329WQX9</accession>
<gene>
    <name evidence="2" type="ORF">CKY02_22525</name>
</gene>
<reference evidence="2 3" key="1">
    <citation type="journal article" date="2018" name="Int. J. Syst. Evol. Microbiol.">
        <title>Whole-genome-based revisit of Photorhabdus phylogeny: proposal for the elevation of most Photorhabdus subspecies to the species level and description of one novel species Photorhabdus bodei sp. nov., and one novel subspecies Photorhabdus laumondii subsp. clarkei subsp. nov.</title>
        <authorList>
            <person name="Machado R.A.R."/>
            <person name="Wuthrich D."/>
            <person name="Kuhnert P."/>
            <person name="Arce C.C.M."/>
            <person name="Thonen L."/>
            <person name="Ruiz C."/>
            <person name="Zhang X."/>
            <person name="Robert C.A.M."/>
            <person name="Karimi J."/>
            <person name="Kamali S."/>
            <person name="Ma J."/>
            <person name="Bruggmann R."/>
            <person name="Erb M."/>
        </authorList>
    </citation>
    <scope>NUCLEOTIDE SEQUENCE [LARGE SCALE GENOMIC DNA]</scope>
    <source>
        <strain evidence="2 3">LJ24-63</strain>
    </source>
</reference>
<evidence type="ECO:0000256" key="1">
    <source>
        <dbReference type="SAM" id="MobiDB-lite"/>
    </source>
</evidence>
<evidence type="ECO:0000313" key="3">
    <source>
        <dbReference type="Proteomes" id="UP000250919"/>
    </source>
</evidence>
<evidence type="ECO:0000313" key="2">
    <source>
        <dbReference type="EMBL" id="RAX06566.1"/>
    </source>
</evidence>
<comment type="caution">
    <text evidence="2">The sequence shown here is derived from an EMBL/GenBank/DDBJ whole genome shotgun (WGS) entry which is preliminary data.</text>
</comment>
<sequence length="67" mass="6787">MTTRFCSGKPLGAARGGDGEHGDEQRSAAQCEPGAASAAGLGRGEVNERRPQADLPLGGLAGRWHGS</sequence>